<feature type="non-terminal residue" evidence="1">
    <location>
        <position position="31"/>
    </location>
</feature>
<reference evidence="1 2" key="2">
    <citation type="journal article" date="2017" name="Front. Plant Sci.">
        <title>Gene Classification and Mining of Molecular Markers Useful in Red Clover (Trifolium pratense) Breeding.</title>
        <authorList>
            <person name="Istvanek J."/>
            <person name="Dluhosova J."/>
            <person name="Dluhos P."/>
            <person name="Patkova L."/>
            <person name="Nedelnik J."/>
            <person name="Repkova J."/>
        </authorList>
    </citation>
    <scope>NUCLEOTIDE SEQUENCE [LARGE SCALE GENOMIC DNA]</scope>
    <source>
        <strain evidence="2">cv. Tatra</strain>
        <tissue evidence="1">Young leaves</tissue>
    </source>
</reference>
<dbReference type="Proteomes" id="UP000236291">
    <property type="component" value="Unassembled WGS sequence"/>
</dbReference>
<protein>
    <submittedName>
        <fullName evidence="1">Uncharacterized protein</fullName>
    </submittedName>
</protein>
<sequence length="31" mass="3561">MEDIWKLCDLNWSPQCKVTLTAAIINLLNTI</sequence>
<reference evidence="1 2" key="1">
    <citation type="journal article" date="2014" name="Am. J. Bot.">
        <title>Genome assembly and annotation for red clover (Trifolium pratense; Fabaceae).</title>
        <authorList>
            <person name="Istvanek J."/>
            <person name="Jaros M."/>
            <person name="Krenek A."/>
            <person name="Repkova J."/>
        </authorList>
    </citation>
    <scope>NUCLEOTIDE SEQUENCE [LARGE SCALE GENOMIC DNA]</scope>
    <source>
        <strain evidence="2">cv. Tatra</strain>
        <tissue evidence="1">Young leaves</tissue>
    </source>
</reference>
<evidence type="ECO:0000313" key="1">
    <source>
        <dbReference type="EMBL" id="PNX59785.1"/>
    </source>
</evidence>
<accession>A0A2K3K0F1</accession>
<gene>
    <name evidence="1" type="ORF">L195_g059860</name>
</gene>
<organism evidence="1 2">
    <name type="scientific">Trifolium pratense</name>
    <name type="common">Red clover</name>
    <dbReference type="NCBI Taxonomy" id="57577"/>
    <lineage>
        <taxon>Eukaryota</taxon>
        <taxon>Viridiplantae</taxon>
        <taxon>Streptophyta</taxon>
        <taxon>Embryophyta</taxon>
        <taxon>Tracheophyta</taxon>
        <taxon>Spermatophyta</taxon>
        <taxon>Magnoliopsida</taxon>
        <taxon>eudicotyledons</taxon>
        <taxon>Gunneridae</taxon>
        <taxon>Pentapetalae</taxon>
        <taxon>rosids</taxon>
        <taxon>fabids</taxon>
        <taxon>Fabales</taxon>
        <taxon>Fabaceae</taxon>
        <taxon>Papilionoideae</taxon>
        <taxon>50 kb inversion clade</taxon>
        <taxon>NPAAA clade</taxon>
        <taxon>Hologalegina</taxon>
        <taxon>IRL clade</taxon>
        <taxon>Trifolieae</taxon>
        <taxon>Trifolium</taxon>
    </lineage>
</organism>
<dbReference type="EMBL" id="ASHM01133592">
    <property type="protein sequence ID" value="PNX59785.1"/>
    <property type="molecule type" value="Genomic_DNA"/>
</dbReference>
<proteinExistence type="predicted"/>
<comment type="caution">
    <text evidence="1">The sequence shown here is derived from an EMBL/GenBank/DDBJ whole genome shotgun (WGS) entry which is preliminary data.</text>
</comment>
<name>A0A2K3K0F1_TRIPR</name>
<evidence type="ECO:0000313" key="2">
    <source>
        <dbReference type="Proteomes" id="UP000236291"/>
    </source>
</evidence>
<dbReference type="AlphaFoldDB" id="A0A2K3K0F1"/>